<proteinExistence type="predicted"/>
<gene>
    <name evidence="2" type="ORF">ACFOKC_06350</name>
</gene>
<dbReference type="RefSeq" id="WP_232571530.1">
    <property type="nucleotide sequence ID" value="NZ_CP089466.1"/>
</dbReference>
<dbReference type="AlphaFoldDB" id="A0ABD5NEP1"/>
<feature type="transmembrane region" description="Helical" evidence="1">
    <location>
        <begin position="12"/>
        <end position="30"/>
    </location>
</feature>
<evidence type="ECO:0000313" key="3">
    <source>
        <dbReference type="Proteomes" id="UP001595660"/>
    </source>
</evidence>
<dbReference type="Proteomes" id="UP001595660">
    <property type="component" value="Unassembled WGS sequence"/>
</dbReference>
<organism evidence="2 3">
    <name type="scientific">Halobacterium litoreum</name>
    <dbReference type="NCBI Taxonomy" id="2039234"/>
    <lineage>
        <taxon>Archaea</taxon>
        <taxon>Methanobacteriati</taxon>
        <taxon>Methanobacteriota</taxon>
        <taxon>Stenosarchaea group</taxon>
        <taxon>Halobacteria</taxon>
        <taxon>Halobacteriales</taxon>
        <taxon>Halobacteriaceae</taxon>
        <taxon>Halobacterium</taxon>
    </lineage>
</organism>
<keyword evidence="3" id="KW-1185">Reference proteome</keyword>
<reference evidence="2 3" key="1">
    <citation type="journal article" date="2019" name="Int. J. Syst. Evol. Microbiol.">
        <title>The Global Catalogue of Microorganisms (GCM) 10K type strain sequencing project: providing services to taxonomists for standard genome sequencing and annotation.</title>
        <authorList>
            <consortium name="The Broad Institute Genomics Platform"/>
            <consortium name="The Broad Institute Genome Sequencing Center for Infectious Disease"/>
            <person name="Wu L."/>
            <person name="Ma J."/>
        </authorList>
    </citation>
    <scope>NUCLEOTIDE SEQUENCE [LARGE SCALE GENOMIC DNA]</scope>
    <source>
        <strain evidence="2 3">CGMCC 1.12562</strain>
    </source>
</reference>
<protein>
    <submittedName>
        <fullName evidence="2">Uncharacterized protein</fullName>
    </submittedName>
</protein>
<dbReference type="GeneID" id="69116732"/>
<dbReference type="EMBL" id="JBHRWN010000002">
    <property type="protein sequence ID" value="MFC3477343.1"/>
    <property type="molecule type" value="Genomic_DNA"/>
</dbReference>
<feature type="transmembrane region" description="Helical" evidence="1">
    <location>
        <begin position="92"/>
        <end position="112"/>
    </location>
</feature>
<evidence type="ECO:0000313" key="2">
    <source>
        <dbReference type="EMBL" id="MFC3477343.1"/>
    </source>
</evidence>
<keyword evidence="1" id="KW-0472">Membrane</keyword>
<keyword evidence="1" id="KW-0812">Transmembrane</keyword>
<feature type="transmembrane region" description="Helical" evidence="1">
    <location>
        <begin position="35"/>
        <end position="54"/>
    </location>
</feature>
<comment type="caution">
    <text evidence="2">The sequence shown here is derived from an EMBL/GenBank/DDBJ whole genome shotgun (WGS) entry which is preliminary data.</text>
</comment>
<name>A0ABD5NEP1_9EURY</name>
<keyword evidence="1" id="KW-1133">Transmembrane helix</keyword>
<accession>A0ABD5NEP1</accession>
<sequence length="113" mass="11273">MVTSELKAVAVRWGGVGVLTAAVATGAAALNDFPLLLLGMILFGVPLMIVPLTVGVTDTGIDSASASAVIGDDIGNPQDYDPGNVLPIPGKVQAVCWLSGVGVGGFALLVWAA</sequence>
<evidence type="ECO:0000256" key="1">
    <source>
        <dbReference type="SAM" id="Phobius"/>
    </source>
</evidence>